<evidence type="ECO:0000256" key="1">
    <source>
        <dbReference type="SAM" id="Phobius"/>
    </source>
</evidence>
<protein>
    <recommendedName>
        <fullName evidence="4">Transmembrane protein</fullName>
    </recommendedName>
</protein>
<keyword evidence="3" id="KW-1185">Reference proteome</keyword>
<keyword evidence="1" id="KW-0472">Membrane</keyword>
<feature type="transmembrane region" description="Helical" evidence="1">
    <location>
        <begin position="16"/>
        <end position="37"/>
    </location>
</feature>
<evidence type="ECO:0000313" key="2">
    <source>
        <dbReference type="EMBL" id="EPE96785.1"/>
    </source>
</evidence>
<evidence type="ECO:0000313" key="3">
    <source>
        <dbReference type="Proteomes" id="UP000014411"/>
    </source>
</evidence>
<comment type="caution">
    <text evidence="2">The sequence shown here is derived from an EMBL/GenBank/DDBJ whole genome shotgun (WGS) entry which is preliminary data.</text>
</comment>
<dbReference type="AlphaFoldDB" id="S3HFC5"/>
<name>S3HFC5_9HYPH</name>
<accession>S3HFC5</accession>
<keyword evidence="1" id="KW-1133">Transmembrane helix</keyword>
<keyword evidence="1" id="KW-0812">Transmembrane</keyword>
<sequence>MFDAAAQCRVRLEAPMFYVILALCVVACAVVIGRYFAARARFVEQAIDDAVARSLLKSSTMVELRDLRELNGVMRNLLIDLVENEDPALPSVDRLSATEKKRLLSAREQRRLEIYNEAVFVLLQTAETQASTKDQAADPR</sequence>
<reference evidence="2 3" key="1">
    <citation type="journal article" date="2012" name="J. Bacteriol.">
        <title>Genome sequence of Rhizobium grahamii CCGE502, a broad-host-range symbiont with low nodulation competitiveness in Phaseolus vulgaris.</title>
        <authorList>
            <person name="Althabegoiti M.J."/>
            <person name="Lozano L."/>
            <person name="Torres-Tejerizo G."/>
            <person name="Ormeno-Orrillo E."/>
            <person name="Rogel M.A."/>
            <person name="Gonzalez V."/>
            <person name="Martinez-Romero E."/>
        </authorList>
    </citation>
    <scope>NUCLEOTIDE SEQUENCE [LARGE SCALE GENOMIC DNA]</scope>
    <source>
        <strain evidence="2 3">CCGE 502</strain>
    </source>
</reference>
<gene>
    <name evidence="2" type="ORF">RGCCGE502_19195</name>
</gene>
<dbReference type="EMBL" id="AEYE02000022">
    <property type="protein sequence ID" value="EPE96785.1"/>
    <property type="molecule type" value="Genomic_DNA"/>
</dbReference>
<evidence type="ECO:0008006" key="4">
    <source>
        <dbReference type="Google" id="ProtNLM"/>
    </source>
</evidence>
<proteinExistence type="predicted"/>
<dbReference type="eggNOG" id="ENOG5031C7X">
    <property type="taxonomic scope" value="Bacteria"/>
</dbReference>
<dbReference type="HOGENOM" id="CLU_1944151_0_0_5"/>
<organism evidence="2 3">
    <name type="scientific">Rhizobium grahamii CCGE 502</name>
    <dbReference type="NCBI Taxonomy" id="990285"/>
    <lineage>
        <taxon>Bacteria</taxon>
        <taxon>Pseudomonadati</taxon>
        <taxon>Pseudomonadota</taxon>
        <taxon>Alphaproteobacteria</taxon>
        <taxon>Hyphomicrobiales</taxon>
        <taxon>Rhizobiaceae</taxon>
        <taxon>Rhizobium/Agrobacterium group</taxon>
        <taxon>Rhizobium</taxon>
    </lineage>
</organism>
<dbReference type="Proteomes" id="UP000014411">
    <property type="component" value="Unassembled WGS sequence"/>
</dbReference>